<feature type="compositionally biased region" description="Basic and acidic residues" evidence="1">
    <location>
        <begin position="146"/>
        <end position="161"/>
    </location>
</feature>
<reference evidence="3 4" key="1">
    <citation type="submission" date="2016-01" db="EMBL/GenBank/DDBJ databases">
        <title>Streptomyces amritsarensis strain MTCC 11845 genome sequencing and assembly.</title>
        <authorList>
            <person name="Sharma D."/>
            <person name="Nair G.R."/>
            <person name="Kaur G."/>
            <person name="Manhas R.K."/>
            <person name="Mayilraj S."/>
        </authorList>
    </citation>
    <scope>NUCLEOTIDE SEQUENCE [LARGE SCALE GENOMIC DNA]</scope>
    <source>
        <strain evidence="3 4">MTCC 11845</strain>
    </source>
</reference>
<gene>
    <name evidence="3" type="ORF">AVW11_30675</name>
</gene>
<evidence type="ECO:0008006" key="5">
    <source>
        <dbReference type="Google" id="ProtNLM"/>
    </source>
</evidence>
<keyword evidence="2" id="KW-0812">Transmembrane</keyword>
<name>A0ABX3FTQ9_9ACTN</name>
<feature type="region of interest" description="Disordered" evidence="1">
    <location>
        <begin position="146"/>
        <end position="219"/>
    </location>
</feature>
<keyword evidence="2" id="KW-0472">Membrane</keyword>
<evidence type="ECO:0000256" key="1">
    <source>
        <dbReference type="SAM" id="MobiDB-lite"/>
    </source>
</evidence>
<feature type="region of interest" description="Disordered" evidence="1">
    <location>
        <begin position="1"/>
        <end position="51"/>
    </location>
</feature>
<organism evidence="3 4">
    <name type="scientific">Streptomyces amritsarensis</name>
    <dbReference type="NCBI Taxonomy" id="681158"/>
    <lineage>
        <taxon>Bacteria</taxon>
        <taxon>Bacillati</taxon>
        <taxon>Actinomycetota</taxon>
        <taxon>Actinomycetes</taxon>
        <taxon>Kitasatosporales</taxon>
        <taxon>Streptomycetaceae</taxon>
        <taxon>Streptomyces</taxon>
    </lineage>
</organism>
<feature type="compositionally biased region" description="Low complexity" evidence="1">
    <location>
        <begin position="19"/>
        <end position="43"/>
    </location>
</feature>
<feature type="transmembrane region" description="Helical" evidence="2">
    <location>
        <begin position="283"/>
        <end position="305"/>
    </location>
</feature>
<dbReference type="RefSeq" id="WP_076046646.1">
    <property type="nucleotide sequence ID" value="NZ_MQUR01000107.1"/>
</dbReference>
<accession>A0ABX3FTQ9</accession>
<evidence type="ECO:0000313" key="3">
    <source>
        <dbReference type="EMBL" id="OLZ54294.1"/>
    </source>
</evidence>
<feature type="transmembrane region" description="Helical" evidence="2">
    <location>
        <begin position="317"/>
        <end position="338"/>
    </location>
</feature>
<feature type="transmembrane region" description="Helical" evidence="2">
    <location>
        <begin position="226"/>
        <end position="243"/>
    </location>
</feature>
<keyword evidence="2" id="KW-1133">Transmembrane helix</keyword>
<protein>
    <recommendedName>
        <fullName evidence="5">Integral membrane protein</fullName>
    </recommendedName>
</protein>
<keyword evidence="4" id="KW-1185">Reference proteome</keyword>
<dbReference type="Proteomes" id="UP000187151">
    <property type="component" value="Unassembled WGS sequence"/>
</dbReference>
<comment type="caution">
    <text evidence="3">The sequence shown here is derived from an EMBL/GenBank/DDBJ whole genome shotgun (WGS) entry which is preliminary data.</text>
</comment>
<dbReference type="EMBL" id="MQUR01000107">
    <property type="protein sequence ID" value="OLZ54294.1"/>
    <property type="molecule type" value="Genomic_DNA"/>
</dbReference>
<evidence type="ECO:0000256" key="2">
    <source>
        <dbReference type="SAM" id="Phobius"/>
    </source>
</evidence>
<feature type="compositionally biased region" description="Basic and acidic residues" evidence="1">
    <location>
        <begin position="190"/>
        <end position="207"/>
    </location>
</feature>
<evidence type="ECO:0000313" key="4">
    <source>
        <dbReference type="Proteomes" id="UP000187151"/>
    </source>
</evidence>
<feature type="transmembrane region" description="Helical" evidence="2">
    <location>
        <begin position="258"/>
        <end position="276"/>
    </location>
</feature>
<sequence>MNDPTTLAATPHDDRHGTPDNTAPAAPDVPAAPDAPTASAPADALDDSDAPNTLRMRTLLETAATCRPVEEVTALVSLLKEDGRLPDAGQDALRAAAVTRPVQDVERMVTLLGEAPHEVGEADITLRAAAVGRSIEDVALLVTILGKDESGEPEQQRRPRPAEAGAPAAQAPPEPYEQPHEQPYRPPYTELRDGPRPAAHDGPDQARSRRPAPVGEPSRAAAPAHVLRWPVAIALLVSGALHLPQDLTALASASPLDLLPLLVTAVCLGVGALVAVRDTTAVWRAGAATALGVVALHVVGGSLAFDPLAGTVGGSRAWAGAAVMLCAAAGAVLAGLALRSRQESST</sequence>
<proteinExistence type="predicted"/>